<keyword evidence="1" id="KW-0862">Zinc</keyword>
<reference evidence="4" key="1">
    <citation type="submission" date="2021-03" db="EMBL/GenBank/DDBJ databases">
        <title>Revisited historic fungal species revealed as producer of novel bioactive compounds through whole genome sequencing and comparative genomics.</title>
        <authorList>
            <person name="Vignolle G.A."/>
            <person name="Hochenegger N."/>
            <person name="Mach R.L."/>
            <person name="Mach-Aigner A.R."/>
            <person name="Javad Rahimi M."/>
            <person name="Salim K.A."/>
            <person name="Chan C.M."/>
            <person name="Lim L.B.L."/>
            <person name="Cai F."/>
            <person name="Druzhinina I.S."/>
            <person name="U'Ren J.M."/>
            <person name="Derntl C."/>
        </authorList>
    </citation>
    <scope>NUCLEOTIDE SEQUENCE</scope>
    <source>
        <strain evidence="4">TUCIM 5799</strain>
    </source>
</reference>
<sequence>MPPPPSPTERFSQLSIEGMPPITRQQSRNRQEDLSSESEADTSGDASNSDATESPFVFPSGLAYNLENLNENIQGQVTAAMDEPPQLVLQDCQARDDTFIFQISEVIEHNIRTGSVSSGWAIPSCSCQDEQPFRRICRHVLWLFDQITKEIFDNRGQALTMNEHGFSEELGERGNPFEMISEFHLDILADSLHSRMLRAGSPTDEDILNPRRVQDVREILASLNSTPVDEYRRDIFDNPRLGKRVIKRNDLESTVFRMLCRNNEFFHYFLSSMRSDELVNNTFRRLQQRADVALAGLDAYAQTSAQSTVGNPKNVAWCATHLRLIVQKVHTSLEYAQREPKPWERHTAACTLVHVLRCVVDRSSDLPPQELPKRERNLYFRLVGNRDENFVIGVLNSIPPSSVHPLAGALEQILEDIGRLGAPVTYVEKLRALHQRARRAHPAASPTGSKRQGGGQERRAKRMK</sequence>
<keyword evidence="5" id="KW-1185">Reference proteome</keyword>
<evidence type="ECO:0000259" key="3">
    <source>
        <dbReference type="PROSITE" id="PS50966"/>
    </source>
</evidence>
<evidence type="ECO:0000313" key="5">
    <source>
        <dbReference type="Proteomes" id="UP000829685"/>
    </source>
</evidence>
<feature type="region of interest" description="Disordered" evidence="2">
    <location>
        <begin position="1"/>
        <end position="54"/>
    </location>
</feature>
<name>A0A9Q0ARS3_9PEZI</name>
<feature type="region of interest" description="Disordered" evidence="2">
    <location>
        <begin position="437"/>
        <end position="464"/>
    </location>
</feature>
<feature type="domain" description="SWIM-type" evidence="3">
    <location>
        <begin position="101"/>
        <end position="148"/>
    </location>
</feature>
<keyword evidence="1" id="KW-0479">Metal-binding</keyword>
<evidence type="ECO:0000313" key="4">
    <source>
        <dbReference type="EMBL" id="KAI1872523.1"/>
    </source>
</evidence>
<organism evidence="4 5">
    <name type="scientific">Neoarthrinium moseri</name>
    <dbReference type="NCBI Taxonomy" id="1658444"/>
    <lineage>
        <taxon>Eukaryota</taxon>
        <taxon>Fungi</taxon>
        <taxon>Dikarya</taxon>
        <taxon>Ascomycota</taxon>
        <taxon>Pezizomycotina</taxon>
        <taxon>Sordariomycetes</taxon>
        <taxon>Xylariomycetidae</taxon>
        <taxon>Amphisphaeriales</taxon>
        <taxon>Apiosporaceae</taxon>
        <taxon>Neoarthrinium</taxon>
    </lineage>
</organism>
<dbReference type="OrthoDB" id="5387895at2759"/>
<comment type="caution">
    <text evidence="4">The sequence shown here is derived from an EMBL/GenBank/DDBJ whole genome shotgun (WGS) entry which is preliminary data.</text>
</comment>
<accession>A0A9Q0ARS3</accession>
<evidence type="ECO:0000256" key="2">
    <source>
        <dbReference type="SAM" id="MobiDB-lite"/>
    </source>
</evidence>
<dbReference type="InterPro" id="IPR007527">
    <property type="entry name" value="Znf_SWIM"/>
</dbReference>
<dbReference type="PROSITE" id="PS50966">
    <property type="entry name" value="ZF_SWIM"/>
    <property type="match status" value="1"/>
</dbReference>
<dbReference type="EMBL" id="JAFIMR010000011">
    <property type="protein sequence ID" value="KAI1872523.1"/>
    <property type="molecule type" value="Genomic_DNA"/>
</dbReference>
<evidence type="ECO:0000256" key="1">
    <source>
        <dbReference type="PROSITE-ProRule" id="PRU00325"/>
    </source>
</evidence>
<keyword evidence="1" id="KW-0863">Zinc-finger</keyword>
<dbReference type="AlphaFoldDB" id="A0A9Q0ARS3"/>
<proteinExistence type="predicted"/>
<gene>
    <name evidence="4" type="ORF">JX265_005403</name>
</gene>
<protein>
    <recommendedName>
        <fullName evidence="3">SWIM-type domain-containing protein</fullName>
    </recommendedName>
</protein>
<dbReference type="GO" id="GO:0008270">
    <property type="term" value="F:zinc ion binding"/>
    <property type="evidence" value="ECO:0007669"/>
    <property type="project" value="UniProtKB-KW"/>
</dbReference>
<dbReference type="Proteomes" id="UP000829685">
    <property type="component" value="Unassembled WGS sequence"/>
</dbReference>